<evidence type="ECO:0000256" key="5">
    <source>
        <dbReference type="ARBA" id="ARBA00022825"/>
    </source>
</evidence>
<dbReference type="GO" id="GO:0004252">
    <property type="term" value="F:serine-type endopeptidase activity"/>
    <property type="evidence" value="ECO:0007669"/>
    <property type="project" value="UniProtKB-UniRule"/>
</dbReference>
<dbReference type="Pfam" id="PF00082">
    <property type="entry name" value="Peptidase_S8"/>
    <property type="match status" value="1"/>
</dbReference>
<feature type="domain" description="Subtilisin-like protease fibronectin type-III" evidence="8">
    <location>
        <begin position="522"/>
        <end position="617"/>
    </location>
</feature>
<dbReference type="InterPro" id="IPR022398">
    <property type="entry name" value="Peptidase_S8_His-AS"/>
</dbReference>
<gene>
    <name evidence="9" type="ORF">H5410_050066</name>
</gene>
<dbReference type="InterPro" id="IPR041469">
    <property type="entry name" value="Subtilisin-like_FN3"/>
</dbReference>
<proteinExistence type="inferred from homology"/>
<dbReference type="AlphaFoldDB" id="A0A9J5WVT1"/>
<keyword evidence="3" id="KW-0732">Signal</keyword>
<dbReference type="CDD" id="cd04852">
    <property type="entry name" value="Peptidases_S8_3"/>
    <property type="match status" value="1"/>
</dbReference>
<evidence type="ECO:0000256" key="2">
    <source>
        <dbReference type="ARBA" id="ARBA00022670"/>
    </source>
</evidence>
<feature type="active site" description="Charge relay system" evidence="6">
    <location>
        <position position="43"/>
    </location>
</feature>
<dbReference type="EMBL" id="JACXVP010000010">
    <property type="protein sequence ID" value="KAG5579439.1"/>
    <property type="molecule type" value="Genomic_DNA"/>
</dbReference>
<feature type="active site" description="Charge relay system" evidence="6">
    <location>
        <position position="108"/>
    </location>
</feature>
<evidence type="ECO:0000313" key="9">
    <source>
        <dbReference type="EMBL" id="KAG5579439.1"/>
    </source>
</evidence>
<reference evidence="9 10" key="1">
    <citation type="submission" date="2020-09" db="EMBL/GenBank/DDBJ databases">
        <title>De no assembly of potato wild relative species, Solanum commersonii.</title>
        <authorList>
            <person name="Cho K."/>
        </authorList>
    </citation>
    <scope>NUCLEOTIDE SEQUENCE [LARGE SCALE GENOMIC DNA]</scope>
    <source>
        <strain evidence="9">LZ3.2</strain>
        <tissue evidence="9">Leaf</tissue>
    </source>
</reference>
<comment type="similarity">
    <text evidence="1 6">Belongs to the peptidase S8 family.</text>
</comment>
<accession>A0A9J5WVT1</accession>
<dbReference type="PROSITE" id="PS00138">
    <property type="entry name" value="SUBTILASE_SER"/>
    <property type="match status" value="1"/>
</dbReference>
<comment type="caution">
    <text evidence="9">The sequence shown here is derived from an EMBL/GenBank/DDBJ whole genome shotgun (WGS) entry which is preliminary data.</text>
</comment>
<dbReference type="Pfam" id="PF17766">
    <property type="entry name" value="fn3_6"/>
    <property type="match status" value="1"/>
</dbReference>
<dbReference type="OrthoDB" id="1296589at2759"/>
<evidence type="ECO:0000256" key="3">
    <source>
        <dbReference type="ARBA" id="ARBA00022729"/>
    </source>
</evidence>
<dbReference type="InterPro" id="IPR015500">
    <property type="entry name" value="Peptidase_S8_subtilisin-rel"/>
</dbReference>
<dbReference type="Proteomes" id="UP000824120">
    <property type="component" value="Chromosome 10"/>
</dbReference>
<dbReference type="SUPFAM" id="SSF52743">
    <property type="entry name" value="Subtilisin-like"/>
    <property type="match status" value="1"/>
</dbReference>
<evidence type="ECO:0000256" key="1">
    <source>
        <dbReference type="ARBA" id="ARBA00011073"/>
    </source>
</evidence>
<feature type="active site" description="Charge relay system" evidence="6">
    <location>
        <position position="402"/>
    </location>
</feature>
<evidence type="ECO:0000259" key="7">
    <source>
        <dbReference type="Pfam" id="PF00082"/>
    </source>
</evidence>
<keyword evidence="2 6" id="KW-0645">Protease</keyword>
<dbReference type="InterPro" id="IPR034197">
    <property type="entry name" value="Peptidases_S8_3"/>
</dbReference>
<dbReference type="GO" id="GO:0006508">
    <property type="term" value="P:proteolysis"/>
    <property type="evidence" value="ECO:0007669"/>
    <property type="project" value="UniProtKB-KW"/>
</dbReference>
<protein>
    <submittedName>
        <fullName evidence="9">Uncharacterized protein</fullName>
    </submittedName>
</protein>
<evidence type="ECO:0000256" key="4">
    <source>
        <dbReference type="ARBA" id="ARBA00022801"/>
    </source>
</evidence>
<keyword evidence="10" id="KW-1185">Reference proteome</keyword>
<dbReference type="InterPro" id="IPR023828">
    <property type="entry name" value="Peptidase_S8_Ser-AS"/>
</dbReference>
<name>A0A9J5WVT1_SOLCO</name>
<dbReference type="InterPro" id="IPR045051">
    <property type="entry name" value="SBT"/>
</dbReference>
<dbReference type="PANTHER" id="PTHR10795">
    <property type="entry name" value="PROPROTEIN CONVERTASE SUBTILISIN/KEXIN"/>
    <property type="match status" value="1"/>
</dbReference>
<dbReference type="Gene3D" id="2.60.40.2310">
    <property type="match status" value="1"/>
</dbReference>
<keyword evidence="4 6" id="KW-0378">Hydrolase</keyword>
<organism evidence="9 10">
    <name type="scientific">Solanum commersonii</name>
    <name type="common">Commerson's wild potato</name>
    <name type="synonym">Commerson's nightshade</name>
    <dbReference type="NCBI Taxonomy" id="4109"/>
    <lineage>
        <taxon>Eukaryota</taxon>
        <taxon>Viridiplantae</taxon>
        <taxon>Streptophyta</taxon>
        <taxon>Embryophyta</taxon>
        <taxon>Tracheophyta</taxon>
        <taxon>Spermatophyta</taxon>
        <taxon>Magnoliopsida</taxon>
        <taxon>eudicotyledons</taxon>
        <taxon>Gunneridae</taxon>
        <taxon>Pentapetalae</taxon>
        <taxon>asterids</taxon>
        <taxon>lamiids</taxon>
        <taxon>Solanales</taxon>
        <taxon>Solanaceae</taxon>
        <taxon>Solanoideae</taxon>
        <taxon>Solaneae</taxon>
        <taxon>Solanum</taxon>
    </lineage>
</organism>
<dbReference type="Gene3D" id="3.40.50.200">
    <property type="entry name" value="Peptidase S8/S53 domain"/>
    <property type="match status" value="1"/>
</dbReference>
<evidence type="ECO:0000256" key="6">
    <source>
        <dbReference type="PROSITE-ProRule" id="PRU01240"/>
    </source>
</evidence>
<dbReference type="Gene3D" id="3.50.30.30">
    <property type="match status" value="1"/>
</dbReference>
<keyword evidence="5 6" id="KW-0720">Serine protease</keyword>
<sequence>THTSRSWDFLGLSRNSPNNLLNKTNQGDGVIIGIWAESEGFNDNGMGPIPSRWKGICKSEGNFNATKHCNKKIIGARWYIKGFMEDMELNQTMLEKNHNLSAIDASGHGSHCASTAAGSYVNNVEYYGFIMGIVREGAPLARLAIYKICWKDGGTAYCNGADVLAGIDDAIKDGVDLLSASIVSHGIPVIAAGGNSGSDSNTISNTAPWVITVAASNSDREIVTPLTLGNNKTILGMFKEEIFGPLITFENITNSEEIKSLTSEVKGKVVMLFFQHQEDIAVSLKILKTIGVLAFIVASSPFTQITIGVSSIPIFYVDLEQGNQIFAIFNNVNPNPTIKLGRSEVVEGQDVVLKVPKFSSRGPNAFAPEILKPDVAAPGVNIVAATLPPKGYNGFQLMSGTSMAAPHVSGIVALLKAAHPHWSPAAIKSVLVTTAWNEDTYKSEIFSEGEGNKIADPFDFGGGICNPNGATDPGLVYDMDKNDYLNYLCSLGYSNDKVYNATTEKSTSSGIICPNEVPSRLDLNLPSISIPNLKNSVTIKRTVTNVGNVNAIYKVVIKPPRNTVIEVSPHILKFDSKTKKISFEVKITSTHQRMSKFTFGSLAWNDGKHLVRIPIAVRKQ</sequence>
<dbReference type="InterPro" id="IPR036852">
    <property type="entry name" value="Peptidase_S8/S53_dom_sf"/>
</dbReference>
<dbReference type="FunFam" id="2.60.40.2310:FF:000001">
    <property type="entry name" value="Subtilisin-like protease SBT1.5"/>
    <property type="match status" value="1"/>
</dbReference>
<feature type="domain" description="Peptidase S8/S53" evidence="7">
    <location>
        <begin position="92"/>
        <end position="439"/>
    </location>
</feature>
<dbReference type="PROSITE" id="PS51892">
    <property type="entry name" value="SUBTILASE"/>
    <property type="match status" value="1"/>
</dbReference>
<dbReference type="InterPro" id="IPR000209">
    <property type="entry name" value="Peptidase_S8/S53_dom"/>
</dbReference>
<dbReference type="PROSITE" id="PS00137">
    <property type="entry name" value="SUBTILASE_HIS"/>
    <property type="match status" value="1"/>
</dbReference>
<evidence type="ECO:0000313" key="10">
    <source>
        <dbReference type="Proteomes" id="UP000824120"/>
    </source>
</evidence>
<dbReference type="PRINTS" id="PR00723">
    <property type="entry name" value="SUBTILISIN"/>
</dbReference>
<evidence type="ECO:0000259" key="8">
    <source>
        <dbReference type="Pfam" id="PF17766"/>
    </source>
</evidence>
<feature type="non-terminal residue" evidence="9">
    <location>
        <position position="620"/>
    </location>
</feature>